<feature type="transmembrane region" description="Helical" evidence="1">
    <location>
        <begin position="26"/>
        <end position="49"/>
    </location>
</feature>
<feature type="transmembrane region" description="Helical" evidence="1">
    <location>
        <begin position="159"/>
        <end position="176"/>
    </location>
</feature>
<comment type="caution">
    <text evidence="2">The sequence shown here is derived from an EMBL/GenBank/DDBJ whole genome shotgun (WGS) entry which is preliminary data.</text>
</comment>
<gene>
    <name evidence="2" type="ORF">ILT43_08115</name>
</gene>
<feature type="transmembrane region" description="Helical" evidence="1">
    <location>
        <begin position="113"/>
        <end position="132"/>
    </location>
</feature>
<reference evidence="2 3" key="1">
    <citation type="submission" date="2020-12" db="EMBL/GenBank/DDBJ databases">
        <title>Sphingomonas sp.</title>
        <authorList>
            <person name="Kim M.K."/>
        </authorList>
    </citation>
    <scope>NUCLEOTIDE SEQUENCE [LARGE SCALE GENOMIC DNA]</scope>
    <source>
        <strain evidence="2 3">BT552</strain>
    </source>
</reference>
<evidence type="ECO:0008006" key="4">
    <source>
        <dbReference type="Google" id="ProtNLM"/>
    </source>
</evidence>
<feature type="transmembrane region" description="Helical" evidence="1">
    <location>
        <begin position="69"/>
        <end position="93"/>
    </location>
</feature>
<evidence type="ECO:0000313" key="3">
    <source>
        <dbReference type="Proteomes" id="UP000763641"/>
    </source>
</evidence>
<dbReference type="Proteomes" id="UP000763641">
    <property type="component" value="Unassembled WGS sequence"/>
</dbReference>
<organism evidence="2 3">
    <name type="scientific">Sphingomonas longa</name>
    <dbReference type="NCBI Taxonomy" id="2778730"/>
    <lineage>
        <taxon>Bacteria</taxon>
        <taxon>Pseudomonadati</taxon>
        <taxon>Pseudomonadota</taxon>
        <taxon>Alphaproteobacteria</taxon>
        <taxon>Sphingomonadales</taxon>
        <taxon>Sphingomonadaceae</taxon>
        <taxon>Sphingomonas</taxon>
    </lineage>
</organism>
<keyword evidence="3" id="KW-1185">Reference proteome</keyword>
<keyword evidence="1" id="KW-0472">Membrane</keyword>
<sequence>MQNSSFAAQAVADGPQTIAPPSFNGMGWLVVTNLAVMTIATLIGIMVIVKLAGDAIQHRRRDTWLSPAWIYRTLGILFACGITLRCGAEAVNLWGWNPHDPIATGMYLTAKRLIDPIAVAFGVTALMTFILSEPGMIEQQRKEPWPVDMWLAWPMVKRMLWLAVLTVAAAAGVVSTR</sequence>
<dbReference type="EMBL" id="JAFEMC010000002">
    <property type="protein sequence ID" value="MBM6576335.1"/>
    <property type="molecule type" value="Genomic_DNA"/>
</dbReference>
<evidence type="ECO:0000256" key="1">
    <source>
        <dbReference type="SAM" id="Phobius"/>
    </source>
</evidence>
<accession>A0ABS2D5Y5</accession>
<keyword evidence="1" id="KW-1133">Transmembrane helix</keyword>
<name>A0ABS2D5Y5_9SPHN</name>
<protein>
    <recommendedName>
        <fullName evidence="4">DUF2214 domain-containing protein</fullName>
    </recommendedName>
</protein>
<evidence type="ECO:0000313" key="2">
    <source>
        <dbReference type="EMBL" id="MBM6576335.1"/>
    </source>
</evidence>
<proteinExistence type="predicted"/>
<dbReference type="RefSeq" id="WP_204198071.1">
    <property type="nucleotide sequence ID" value="NZ_JAFEMC010000002.1"/>
</dbReference>
<keyword evidence="1" id="KW-0812">Transmembrane</keyword>